<evidence type="ECO:0000313" key="4">
    <source>
        <dbReference type="Proteomes" id="UP000198661"/>
    </source>
</evidence>
<evidence type="ECO:0000313" key="3">
    <source>
        <dbReference type="EMBL" id="SFG24920.1"/>
    </source>
</evidence>
<feature type="transmembrane region" description="Helical" evidence="2">
    <location>
        <begin position="132"/>
        <end position="149"/>
    </location>
</feature>
<feature type="transmembrane region" description="Helical" evidence="2">
    <location>
        <begin position="43"/>
        <end position="63"/>
    </location>
</feature>
<dbReference type="RefSeq" id="WP_092039408.1">
    <property type="nucleotide sequence ID" value="NZ_FOOK01000022.1"/>
</dbReference>
<proteinExistence type="predicted"/>
<feature type="transmembrane region" description="Helical" evidence="2">
    <location>
        <begin position="75"/>
        <end position="98"/>
    </location>
</feature>
<dbReference type="STRING" id="201973.SAMN04488025_12271"/>
<feature type="compositionally biased region" description="Low complexity" evidence="1">
    <location>
        <begin position="201"/>
        <end position="211"/>
    </location>
</feature>
<accession>A0A1I2QAG8</accession>
<evidence type="ECO:0000256" key="1">
    <source>
        <dbReference type="SAM" id="MobiDB-lite"/>
    </source>
</evidence>
<dbReference type="AlphaFoldDB" id="A0A1I2QAG8"/>
<sequence length="211" mass="23032">MTIRNWLFLFVTTLALGGVAALLIGFLLELFMGEMGLDLSQRLLAGLLFGAVAQMGFFAYLIFNWVASGFFRKDFWFHAVQVLLLLLVLGEVVVFGYLADAEGRILVPEALVGFITLAAGLLVAFWKMKLTNGRGFVPALFFMVVATLLESGTALKQDSLMMMLYTVLTILVCNAWQILWIHRLVAPPKAEGGKGRKKKGVAAPAAAGSKK</sequence>
<gene>
    <name evidence="3" type="ORF">SAMN04488025_12271</name>
</gene>
<dbReference type="EMBL" id="FOOK01000022">
    <property type="protein sequence ID" value="SFG24920.1"/>
    <property type="molecule type" value="Genomic_DNA"/>
</dbReference>
<feature type="transmembrane region" description="Helical" evidence="2">
    <location>
        <begin position="161"/>
        <end position="181"/>
    </location>
</feature>
<dbReference type="Pfam" id="PF14089">
    <property type="entry name" value="KbaA"/>
    <property type="match status" value="1"/>
</dbReference>
<evidence type="ECO:0000256" key="2">
    <source>
        <dbReference type="SAM" id="Phobius"/>
    </source>
</evidence>
<dbReference type="InterPro" id="IPR024164">
    <property type="entry name" value="KinB-signalling_activ"/>
</dbReference>
<organism evidence="3 4">
    <name type="scientific">Planifilum fulgidum</name>
    <dbReference type="NCBI Taxonomy" id="201973"/>
    <lineage>
        <taxon>Bacteria</taxon>
        <taxon>Bacillati</taxon>
        <taxon>Bacillota</taxon>
        <taxon>Bacilli</taxon>
        <taxon>Bacillales</taxon>
        <taxon>Thermoactinomycetaceae</taxon>
        <taxon>Planifilum</taxon>
    </lineage>
</organism>
<dbReference type="SMART" id="SM01251">
    <property type="entry name" value="KbaA"/>
    <property type="match status" value="1"/>
</dbReference>
<feature type="transmembrane region" description="Helical" evidence="2">
    <location>
        <begin position="6"/>
        <end position="31"/>
    </location>
</feature>
<protein>
    <submittedName>
        <fullName evidence="3">KinB signaling pathway activation protein</fullName>
    </submittedName>
</protein>
<reference evidence="3 4" key="1">
    <citation type="submission" date="2016-10" db="EMBL/GenBank/DDBJ databases">
        <authorList>
            <person name="de Groot N.N."/>
        </authorList>
    </citation>
    <scope>NUCLEOTIDE SEQUENCE [LARGE SCALE GENOMIC DNA]</scope>
    <source>
        <strain evidence="3 4">DSM 44945</strain>
    </source>
</reference>
<keyword evidence="2" id="KW-0472">Membrane</keyword>
<keyword evidence="2" id="KW-0812">Transmembrane</keyword>
<dbReference type="OrthoDB" id="2374256at2"/>
<feature type="region of interest" description="Disordered" evidence="1">
    <location>
        <begin position="189"/>
        <end position="211"/>
    </location>
</feature>
<name>A0A1I2QAG8_9BACL</name>
<dbReference type="GO" id="GO:0045881">
    <property type="term" value="P:positive regulation of sporulation resulting in formation of a cellular spore"/>
    <property type="evidence" value="ECO:0007669"/>
    <property type="project" value="InterPro"/>
</dbReference>
<keyword evidence="4" id="KW-1185">Reference proteome</keyword>
<feature type="transmembrane region" description="Helical" evidence="2">
    <location>
        <begin position="105"/>
        <end position="126"/>
    </location>
</feature>
<keyword evidence="2" id="KW-1133">Transmembrane helix</keyword>
<dbReference type="Proteomes" id="UP000198661">
    <property type="component" value="Unassembled WGS sequence"/>
</dbReference>